<evidence type="ECO:0000256" key="1">
    <source>
        <dbReference type="SAM" id="Phobius"/>
    </source>
</evidence>
<gene>
    <name evidence="2" type="ORF">LMI_2160</name>
    <name evidence="3" type="ORF">SAMN02982997_01646</name>
</gene>
<dbReference type="Proteomes" id="UP000032414">
    <property type="component" value="Chromosome I"/>
</dbReference>
<reference evidence="3 5" key="3">
    <citation type="submission" date="2016-10" db="EMBL/GenBank/DDBJ databases">
        <authorList>
            <person name="Varghese N."/>
            <person name="Submissions S."/>
        </authorList>
    </citation>
    <scope>NUCLEOTIDE SEQUENCE [LARGE SCALE GENOMIC DNA]</scope>
    <source>
        <strain evidence="3 5">ATCC 33218</strain>
    </source>
</reference>
<name>A0A098GG44_LEGMI</name>
<evidence type="ECO:0000313" key="3">
    <source>
        <dbReference type="EMBL" id="SCY41031.1"/>
    </source>
</evidence>
<accession>A0A098GG44</accession>
<dbReference type="RefSeq" id="WP_045099682.1">
    <property type="nucleotide sequence ID" value="NZ_CP020614.1"/>
</dbReference>
<dbReference type="STRING" id="451.B6N58_05295"/>
<protein>
    <submittedName>
        <fullName evidence="2">Uncharacterized protein</fullName>
    </submittedName>
</protein>
<dbReference type="Proteomes" id="UP000182998">
    <property type="component" value="Unassembled WGS sequence"/>
</dbReference>
<reference evidence="2" key="2">
    <citation type="submission" date="2014-09" db="EMBL/GenBank/DDBJ databases">
        <authorList>
            <person name="GOMEZ-VALERO Laura"/>
        </authorList>
    </citation>
    <scope>NUCLEOTIDE SEQUENCE</scope>
    <source>
        <strain evidence="2">ATCC33218</strain>
    </source>
</reference>
<proteinExistence type="predicted"/>
<dbReference type="OrthoDB" id="5646298at2"/>
<keyword evidence="1" id="KW-0472">Membrane</keyword>
<dbReference type="AlphaFoldDB" id="A0A098GG44"/>
<dbReference type="EMBL" id="FMVN01000007">
    <property type="protein sequence ID" value="SCY41031.1"/>
    <property type="molecule type" value="Genomic_DNA"/>
</dbReference>
<dbReference type="HOGENOM" id="CLU_675775_0_0_6"/>
<sequence length="379" mass="42225">MPRAFEKSSLESCLAIIQGLPVNELKYYLLLALNSIKKADAEVYQDFLEELTVLSQKLSKFLQPEGDTLPQNLLDEVNQSFQKLCKFSQTNRLSVVVGYALIDLGSTLLAIMTGVLGGLVGGIVGLGRSICSFSNPLSHLLDGLIIGFSLGAAIGFRTPKKLFKEELTRQLKFCLDGIKESLHVLQTNIVMPLSHCKDQVESRLLKDCFAGNRTTYEQFLDSEQVFTIGTLSAQFTSKNLEGYLGHHACIILSLPNQEDPELIEFSTGQSDVKTRKLTQIETRTVTGEKIVEMMALHLQLREIHNSYAYIFTKMKAGERDCFSYVDKILLGTGQKSSTVRRFDGTENWVGRNIVGFFITKLSPFSQDILMDKPCCPLAV</sequence>
<feature type="transmembrane region" description="Helical" evidence="1">
    <location>
        <begin position="137"/>
        <end position="156"/>
    </location>
</feature>
<feature type="transmembrane region" description="Helical" evidence="1">
    <location>
        <begin position="96"/>
        <end position="125"/>
    </location>
</feature>
<evidence type="ECO:0000313" key="5">
    <source>
        <dbReference type="Proteomes" id="UP000182998"/>
    </source>
</evidence>
<keyword evidence="1" id="KW-0812">Transmembrane</keyword>
<dbReference type="PATRIC" id="fig|451.8.peg.1261"/>
<dbReference type="EMBL" id="LN614830">
    <property type="protein sequence ID" value="CEG61438.1"/>
    <property type="molecule type" value="Genomic_DNA"/>
</dbReference>
<dbReference type="KEGG" id="tmc:LMI_2160"/>
<reference evidence="4" key="1">
    <citation type="submission" date="2014-09" db="EMBL/GenBank/DDBJ databases">
        <authorList>
            <person name="Gomez-Valero L."/>
        </authorList>
    </citation>
    <scope>NUCLEOTIDE SEQUENCE [LARGE SCALE GENOMIC DNA]</scope>
    <source>
        <strain evidence="4">ATCC33218</strain>
    </source>
</reference>
<keyword evidence="1" id="KW-1133">Transmembrane helix</keyword>
<evidence type="ECO:0000313" key="4">
    <source>
        <dbReference type="Proteomes" id="UP000032414"/>
    </source>
</evidence>
<keyword evidence="5" id="KW-1185">Reference proteome</keyword>
<organism evidence="2 4">
    <name type="scientific">Legionella micdadei</name>
    <name type="common">Tatlockia micdadei</name>
    <dbReference type="NCBI Taxonomy" id="451"/>
    <lineage>
        <taxon>Bacteria</taxon>
        <taxon>Pseudomonadati</taxon>
        <taxon>Pseudomonadota</taxon>
        <taxon>Gammaproteobacteria</taxon>
        <taxon>Legionellales</taxon>
        <taxon>Legionellaceae</taxon>
        <taxon>Legionella</taxon>
    </lineage>
</organism>
<evidence type="ECO:0000313" key="2">
    <source>
        <dbReference type="EMBL" id="CEG61438.1"/>
    </source>
</evidence>